<dbReference type="EMBL" id="QCYY01000034">
    <property type="protein sequence ID" value="ROT86034.1"/>
    <property type="molecule type" value="Genomic_DNA"/>
</dbReference>
<comment type="caution">
    <text evidence="1">The sequence shown here is derived from an EMBL/GenBank/DDBJ whole genome shotgun (WGS) entry which is preliminary data.</text>
</comment>
<accession>A0A3R7MMZ8</accession>
<dbReference type="GO" id="GO:0006094">
    <property type="term" value="P:gluconeogenesis"/>
    <property type="evidence" value="ECO:0007669"/>
    <property type="project" value="InterPro"/>
</dbReference>
<gene>
    <name evidence="1" type="ORF">C7M84_018406</name>
</gene>
<dbReference type="InterPro" id="IPR008210">
    <property type="entry name" value="PEP_carboxykinase_N"/>
</dbReference>
<reference evidence="1 2" key="1">
    <citation type="submission" date="2018-04" db="EMBL/GenBank/DDBJ databases">
        <authorList>
            <person name="Zhang X."/>
            <person name="Yuan J."/>
            <person name="Li F."/>
            <person name="Xiang J."/>
        </authorList>
    </citation>
    <scope>NUCLEOTIDE SEQUENCE [LARGE SCALE GENOMIC DNA]</scope>
    <source>
        <tissue evidence="1">Muscle</tissue>
    </source>
</reference>
<dbReference type="GO" id="GO:0017076">
    <property type="term" value="F:purine nucleotide binding"/>
    <property type="evidence" value="ECO:0007669"/>
    <property type="project" value="InterPro"/>
</dbReference>
<evidence type="ECO:0000313" key="1">
    <source>
        <dbReference type="EMBL" id="ROT86034.1"/>
    </source>
</evidence>
<dbReference type="AlphaFoldDB" id="A0A3R7MMZ8"/>
<dbReference type="OrthoDB" id="5841594at2759"/>
<keyword evidence="1" id="KW-0418">Kinase</keyword>
<evidence type="ECO:0000313" key="2">
    <source>
        <dbReference type="Proteomes" id="UP000283509"/>
    </source>
</evidence>
<dbReference type="SUPFAM" id="SSF68923">
    <property type="entry name" value="PEP carboxykinase N-terminal domain"/>
    <property type="match status" value="1"/>
</dbReference>
<keyword evidence="2" id="KW-1185">Reference proteome</keyword>
<name>A0A3R7MMZ8_PENVA</name>
<dbReference type="GO" id="GO:0016301">
    <property type="term" value="F:kinase activity"/>
    <property type="evidence" value="ECO:0007669"/>
    <property type="project" value="UniProtKB-KW"/>
</dbReference>
<keyword evidence="1" id="KW-0670">Pyruvate</keyword>
<dbReference type="GO" id="GO:0004611">
    <property type="term" value="F:phosphoenolpyruvate carboxykinase activity"/>
    <property type="evidence" value="ECO:0007669"/>
    <property type="project" value="InterPro"/>
</dbReference>
<reference evidence="1 2" key="2">
    <citation type="submission" date="2019-01" db="EMBL/GenBank/DDBJ databases">
        <title>The decoding of complex shrimp genome reveals the adaptation for benthos swimmer, frequently molting mechanism and breeding impact on genome.</title>
        <authorList>
            <person name="Sun Y."/>
            <person name="Gao Y."/>
            <person name="Yu Y."/>
        </authorList>
    </citation>
    <scope>NUCLEOTIDE SEQUENCE [LARGE SCALE GENOMIC DNA]</scope>
    <source>
        <tissue evidence="1">Muscle</tissue>
    </source>
</reference>
<proteinExistence type="predicted"/>
<organism evidence="1 2">
    <name type="scientific">Penaeus vannamei</name>
    <name type="common">Whiteleg shrimp</name>
    <name type="synonym">Litopenaeus vannamei</name>
    <dbReference type="NCBI Taxonomy" id="6689"/>
    <lineage>
        <taxon>Eukaryota</taxon>
        <taxon>Metazoa</taxon>
        <taxon>Ecdysozoa</taxon>
        <taxon>Arthropoda</taxon>
        <taxon>Crustacea</taxon>
        <taxon>Multicrustacea</taxon>
        <taxon>Malacostraca</taxon>
        <taxon>Eumalacostraca</taxon>
        <taxon>Eucarida</taxon>
        <taxon>Decapoda</taxon>
        <taxon>Dendrobranchiata</taxon>
        <taxon>Penaeoidea</taxon>
        <taxon>Penaeidae</taxon>
        <taxon>Penaeus</taxon>
    </lineage>
</organism>
<dbReference type="Proteomes" id="UP000283509">
    <property type="component" value="Unassembled WGS sequence"/>
</dbReference>
<protein>
    <submittedName>
        <fullName evidence="1">Phosphoenolpyruvate carboxykinase</fullName>
    </submittedName>
</protein>
<sequence>MAVLPSVANSASKNRRAKSVTVLTPVEDVKKPYMQEISTTFFNEPSDLHSKVRTFVKEFKQVWEPVATHPGDGTEREPQDLLCMTQQTGTGVEHAPGYTYCWLAHSDPGGVAY</sequence>
<keyword evidence="1" id="KW-0808">Transferase</keyword>